<protein>
    <recommendedName>
        <fullName evidence="2">Putative Flp pilus-assembly TadG-like N-terminal domain-containing protein</fullName>
    </recommendedName>
</protein>
<name>A0A037ZID5_9RHOB</name>
<keyword evidence="1" id="KW-1133">Transmembrane helix</keyword>
<gene>
    <name evidence="3" type="ORF">ACMU_11480</name>
</gene>
<evidence type="ECO:0000313" key="4">
    <source>
        <dbReference type="Proteomes" id="UP000026249"/>
    </source>
</evidence>
<keyword evidence="1" id="KW-0472">Membrane</keyword>
<evidence type="ECO:0000313" key="3">
    <source>
        <dbReference type="EMBL" id="KAJ55312.1"/>
    </source>
</evidence>
<dbReference type="EMBL" id="JFKE01000004">
    <property type="protein sequence ID" value="KAJ55312.1"/>
    <property type="molecule type" value="Genomic_DNA"/>
</dbReference>
<comment type="caution">
    <text evidence="3">The sequence shown here is derived from an EMBL/GenBank/DDBJ whole genome shotgun (WGS) entry which is preliminary data.</text>
</comment>
<dbReference type="SUPFAM" id="SSF53300">
    <property type="entry name" value="vWA-like"/>
    <property type="match status" value="1"/>
</dbReference>
<proteinExistence type="predicted"/>
<feature type="transmembrane region" description="Helical" evidence="1">
    <location>
        <begin position="40"/>
        <end position="61"/>
    </location>
</feature>
<feature type="domain" description="Putative Flp pilus-assembly TadG-like N-terminal" evidence="2">
    <location>
        <begin position="40"/>
        <end position="85"/>
    </location>
</feature>
<reference evidence="3 4" key="1">
    <citation type="submission" date="2014-03" db="EMBL/GenBank/DDBJ databases">
        <title>Draft Genome Sequence of Actibacterium mucosum KCTC 23349, a Marine Alphaproteobacterium with Complex Ionic Requirements Isolated from Mediterranean Seawater at Malvarrosa Beach, Valencia, Spain.</title>
        <authorList>
            <person name="Arahal D.R."/>
            <person name="Shao Z."/>
            <person name="Lai Q."/>
            <person name="Pujalte M.J."/>
        </authorList>
    </citation>
    <scope>NUCLEOTIDE SEQUENCE [LARGE SCALE GENOMIC DNA]</scope>
    <source>
        <strain evidence="3 4">KCTC 23349</strain>
    </source>
</reference>
<accession>A0A037ZID5</accession>
<sequence>MLRCVFQREVLDMLLRLATGLSTCRTIVRRMKQFRKDEDGSMVLFSLFILMLMLMAGGMAVDVMRAEYMRVTIQQTLDRAVLAAADLDQTEDAKGVVVDYFDKAGLAAYLDPNDVYVNHSSAAGQLSYRRVSATASTDVDAIFMQMLGIDTLAAAGSSTAEEGITDLEISLVVDVSGSMGDPSSTGNSKIYELREAAKDFSYYMQCNPNTTRNSGATCSVGEGKVSITLVPYSEQVVVGEDLLDGFDVSAEHDDSHCVTFAASDFDTVSIPLDVELSRTGHFDPWGNGTYASNNRRTCRTNSWREIRLFVEDWTELGGYINSLSAGGNTSIDLGMKWGAALLDPSVQPIVQEFTNTAYGAGNKKIHASFANRPYAYTQDYSMKVIVLMTDGRNTSQHYLKDEYRDGLSEVWRNTYYNDRYSIYNADRDEYYYTYDGTWNPEPFGDMDGEEVTTTNTYCYWSWWYGRRCYTETVTEVVNQPGSAVQMKYQEVWEEFTTDWFGDWSWLPNPEQSWGNSTKNTRLNNICSAAKNAGIIIYTIGFEVSGSDGTVMSNCATTPAHYFSANGSNLAQTFGVIASSINQLRLTQ</sequence>
<evidence type="ECO:0000259" key="2">
    <source>
        <dbReference type="Pfam" id="PF13400"/>
    </source>
</evidence>
<dbReference type="AlphaFoldDB" id="A0A037ZID5"/>
<dbReference type="Gene3D" id="3.40.50.410">
    <property type="entry name" value="von Willebrand factor, type A domain"/>
    <property type="match status" value="1"/>
</dbReference>
<dbReference type="Pfam" id="PF13400">
    <property type="entry name" value="Tad"/>
    <property type="match status" value="1"/>
</dbReference>
<dbReference type="InterPro" id="IPR028087">
    <property type="entry name" value="Tad_N"/>
</dbReference>
<dbReference type="STRING" id="1454373.ACMU_11480"/>
<dbReference type="Proteomes" id="UP000026249">
    <property type="component" value="Unassembled WGS sequence"/>
</dbReference>
<organism evidence="3 4">
    <name type="scientific">Actibacterium mucosum KCTC 23349</name>
    <dbReference type="NCBI Taxonomy" id="1454373"/>
    <lineage>
        <taxon>Bacteria</taxon>
        <taxon>Pseudomonadati</taxon>
        <taxon>Pseudomonadota</taxon>
        <taxon>Alphaproteobacteria</taxon>
        <taxon>Rhodobacterales</taxon>
        <taxon>Roseobacteraceae</taxon>
        <taxon>Actibacterium</taxon>
    </lineage>
</organism>
<keyword evidence="1" id="KW-0812">Transmembrane</keyword>
<keyword evidence="4" id="KW-1185">Reference proteome</keyword>
<dbReference type="InterPro" id="IPR036465">
    <property type="entry name" value="vWFA_dom_sf"/>
</dbReference>
<evidence type="ECO:0000256" key="1">
    <source>
        <dbReference type="SAM" id="Phobius"/>
    </source>
</evidence>